<reference evidence="2" key="2">
    <citation type="submission" date="2013-07" db="EMBL/GenBank/DDBJ databases">
        <authorList>
            <consortium name="The Broad Institute Genome Sequencing Platform"/>
            <person name="Cuomo C."/>
            <person name="Litvintseva A."/>
            <person name="Chen Y."/>
            <person name="Heitman J."/>
            <person name="Sun S."/>
            <person name="Springer D."/>
            <person name="Dromer F."/>
            <person name="Young S.K."/>
            <person name="Zeng Q."/>
            <person name="Gargeya S."/>
            <person name="Fitzgerald M."/>
            <person name="Abouelleil A."/>
            <person name="Alvarado L."/>
            <person name="Berlin A.M."/>
            <person name="Chapman S.B."/>
            <person name="Dewar J."/>
            <person name="Goldberg J."/>
            <person name="Griggs A."/>
            <person name="Gujja S."/>
            <person name="Hansen M."/>
            <person name="Howarth C."/>
            <person name="Imamovic A."/>
            <person name="Larimer J."/>
            <person name="McCowan C."/>
            <person name="Murphy C."/>
            <person name="Pearson M."/>
            <person name="Priest M."/>
            <person name="Roberts A."/>
            <person name="Saif S."/>
            <person name="Shea T."/>
            <person name="Sykes S."/>
            <person name="Wortman J."/>
            <person name="Nusbaum C."/>
            <person name="Birren B."/>
        </authorList>
    </citation>
    <scope>NUCLEOTIDE SEQUENCE</scope>
    <source>
        <strain evidence="2">CBS 10737</strain>
    </source>
</reference>
<dbReference type="Proteomes" id="UP000094020">
    <property type="component" value="Chromosome 2"/>
</dbReference>
<dbReference type="GeneID" id="30175118"/>
<reference evidence="1" key="1">
    <citation type="submission" date="2013-07" db="EMBL/GenBank/DDBJ databases">
        <title>The Genome Sequence of Cryptococcus pinus CBS10737.</title>
        <authorList>
            <consortium name="The Broad Institute Genome Sequencing Platform"/>
            <person name="Cuomo C."/>
            <person name="Litvintseva A."/>
            <person name="Chen Y."/>
            <person name="Heitman J."/>
            <person name="Sun S."/>
            <person name="Springer D."/>
            <person name="Dromer F."/>
            <person name="Young S.K."/>
            <person name="Zeng Q."/>
            <person name="Gargeya S."/>
            <person name="Fitzgerald M."/>
            <person name="Abouelleil A."/>
            <person name="Alvarado L."/>
            <person name="Berlin A.M."/>
            <person name="Chapman S.B."/>
            <person name="Dewar J."/>
            <person name="Goldberg J."/>
            <person name="Griggs A."/>
            <person name="Gujja S."/>
            <person name="Hansen M."/>
            <person name="Howarth C."/>
            <person name="Imamovic A."/>
            <person name="Larimer J."/>
            <person name="McCowan C."/>
            <person name="Murphy C."/>
            <person name="Pearson M."/>
            <person name="Priest M."/>
            <person name="Roberts A."/>
            <person name="Saif S."/>
            <person name="Shea T."/>
            <person name="Sykes S."/>
            <person name="Wortman J."/>
            <person name="Nusbaum C."/>
            <person name="Birren B."/>
        </authorList>
    </citation>
    <scope>NUCLEOTIDE SEQUENCE [LARGE SCALE GENOMIC DNA]</scope>
    <source>
        <strain evidence="1">CBS 10737</strain>
    </source>
</reference>
<dbReference type="KEGG" id="kpin:30175118"/>
<evidence type="ECO:0000313" key="3">
    <source>
        <dbReference type="Proteomes" id="UP000094020"/>
    </source>
</evidence>
<dbReference type="EMBL" id="KV700117">
    <property type="protein sequence ID" value="OCF46975.1"/>
    <property type="molecule type" value="Genomic_DNA"/>
</dbReference>
<dbReference type="RefSeq" id="XP_019008194.1">
    <property type="nucleotide sequence ID" value="XM_019158448.1"/>
</dbReference>
<name>A0A1B9HUM6_9TREE</name>
<dbReference type="OrthoDB" id="2563184at2759"/>
<dbReference type="EMBL" id="CP144520">
    <property type="protein sequence ID" value="WWC68234.1"/>
    <property type="molecule type" value="Genomic_DNA"/>
</dbReference>
<evidence type="ECO:0000313" key="1">
    <source>
        <dbReference type="EMBL" id="OCF46975.1"/>
    </source>
</evidence>
<evidence type="ECO:0000313" key="2">
    <source>
        <dbReference type="EMBL" id="WWC68234.1"/>
    </source>
</evidence>
<organism evidence="1">
    <name type="scientific">Kwoniella pini CBS 10737</name>
    <dbReference type="NCBI Taxonomy" id="1296096"/>
    <lineage>
        <taxon>Eukaryota</taxon>
        <taxon>Fungi</taxon>
        <taxon>Dikarya</taxon>
        <taxon>Basidiomycota</taxon>
        <taxon>Agaricomycotina</taxon>
        <taxon>Tremellomycetes</taxon>
        <taxon>Tremellales</taxon>
        <taxon>Cryptococcaceae</taxon>
        <taxon>Kwoniella</taxon>
    </lineage>
</organism>
<reference evidence="1" key="3">
    <citation type="submission" date="2016-07" db="EMBL/GenBank/DDBJ databases">
        <title>Evolution of pathogenesis and genome organization in the Tremellales.</title>
        <authorList>
            <person name="Cuomo C."/>
            <person name="Litvintseva A."/>
            <person name="Heitman J."/>
            <person name="Chen Y."/>
            <person name="Sun S."/>
            <person name="Springer D."/>
            <person name="Dromer F."/>
            <person name="Young S."/>
            <person name="Zeng Q."/>
            <person name="Chapman S."/>
            <person name="Gujja S."/>
            <person name="Saif S."/>
            <person name="Birren B."/>
        </authorList>
    </citation>
    <scope>NUCLEOTIDE SEQUENCE</scope>
    <source>
        <strain evidence="1">CBS 10737</strain>
    </source>
</reference>
<accession>A0A1B9HUM6</accession>
<protein>
    <submittedName>
        <fullName evidence="1">Uncharacterized protein</fullName>
    </submittedName>
</protein>
<proteinExistence type="predicted"/>
<sequence>MIKQAQEFKLTTLSEISLLNLETSSGIGGDTISTNSSETSNLIMYSKYTEQEILERLMDSLPEEIKEQIWKEVLSIPSKSLQLKIMLTSKKHYKFIIPKIYKKVKLDKYNIKKYFYGIEGKKPPKSSSNGEINWPISGAGIIPLNQIGLSYEPNILKISSFIRKFTLSNLIENLIINDFKTFIILLKQISINEIYKFKMNTWYYRVLFDQIDSITFENNFFLNLNKHLNENKLFFIGILNQIWNLIKSDCIILKFPLNKILKEETYKISINILGSPNSFGQENRLLDEIIINTPILDGIDLNTISCNKVNIFLNENNEWIGCDEKNHPECLSQEAQLRRFLKRHWLIGIDNNEYIGIPQAVQSVTIHNVASYNRRRCLMGRLSIHPEDTQGEYRIPRNEDEEGSLTLPTVLYSAMEGDDELAWEVNTKVHLKGIEGKSA</sequence>
<dbReference type="AlphaFoldDB" id="A0A1B9HUM6"/>
<keyword evidence="3" id="KW-1185">Reference proteome</keyword>
<gene>
    <name evidence="1" type="ORF">I206_06749</name>
    <name evidence="2" type="ORF">I206_102157</name>
</gene>
<reference evidence="2" key="4">
    <citation type="submission" date="2024-02" db="EMBL/GenBank/DDBJ databases">
        <title>Comparative genomics of Cryptococcus and Kwoniella reveals pathogenesis evolution and contrasting modes of karyotype evolution via chromosome fusion or intercentromeric recombination.</title>
        <authorList>
            <person name="Coelho M.A."/>
            <person name="David-Palma M."/>
            <person name="Shea T."/>
            <person name="Bowers K."/>
            <person name="McGinley-Smith S."/>
            <person name="Mohammad A.W."/>
            <person name="Gnirke A."/>
            <person name="Yurkov A.M."/>
            <person name="Nowrousian M."/>
            <person name="Sun S."/>
            <person name="Cuomo C.A."/>
            <person name="Heitman J."/>
        </authorList>
    </citation>
    <scope>NUCLEOTIDE SEQUENCE</scope>
    <source>
        <strain evidence="2">CBS 10737</strain>
    </source>
</reference>